<dbReference type="EMBL" id="JBHSGD010000005">
    <property type="protein sequence ID" value="MFC4652442.1"/>
    <property type="molecule type" value="Genomic_DNA"/>
</dbReference>
<proteinExistence type="predicted"/>
<reference evidence="2" key="1">
    <citation type="journal article" date="2019" name="Int. J. Syst. Evol. Microbiol.">
        <title>The Global Catalogue of Microorganisms (GCM) 10K type strain sequencing project: providing services to taxonomists for standard genome sequencing and annotation.</title>
        <authorList>
            <consortium name="The Broad Institute Genomics Platform"/>
            <consortium name="The Broad Institute Genome Sequencing Center for Infectious Disease"/>
            <person name="Wu L."/>
            <person name="Ma J."/>
        </authorList>
    </citation>
    <scope>NUCLEOTIDE SEQUENCE [LARGE SCALE GENOMIC DNA]</scope>
    <source>
        <strain evidence="2">CCUG 63287</strain>
    </source>
</reference>
<dbReference type="RefSeq" id="WP_213534837.1">
    <property type="nucleotide sequence ID" value="NZ_BOVQ01000004.1"/>
</dbReference>
<sequence length="171" mass="19879">MKTKEKRISYSQKGNNAIIYAEGIIDTVDISYQELDYFERDVLLQFDLPALSERELVALTLNLINQIEATTGTLKELDWDDDDLNYYLEDYENEKTSYQVLVNEWARREIIVPRNAEEFDSVQIERKQSDAQLFKLLLIASLKEKSVNFKAERIQEEQEKEASSSASIGKI</sequence>
<accession>A0ABV9JCH0</accession>
<gene>
    <name evidence="1" type="ORF">ACFO26_05925</name>
</gene>
<keyword evidence="2" id="KW-1185">Reference proteome</keyword>
<organism evidence="1 2">
    <name type="scientific">Lactococcus nasutitermitis</name>
    <dbReference type="NCBI Taxonomy" id="1652957"/>
    <lineage>
        <taxon>Bacteria</taxon>
        <taxon>Bacillati</taxon>
        <taxon>Bacillota</taxon>
        <taxon>Bacilli</taxon>
        <taxon>Lactobacillales</taxon>
        <taxon>Streptococcaceae</taxon>
        <taxon>Lactococcus</taxon>
    </lineage>
</organism>
<protein>
    <submittedName>
        <fullName evidence="1">Uncharacterized protein</fullName>
    </submittedName>
</protein>
<comment type="caution">
    <text evidence="1">The sequence shown here is derived from an EMBL/GenBank/DDBJ whole genome shotgun (WGS) entry which is preliminary data.</text>
</comment>
<evidence type="ECO:0000313" key="2">
    <source>
        <dbReference type="Proteomes" id="UP001595987"/>
    </source>
</evidence>
<name>A0ABV9JCH0_9LACT</name>
<evidence type="ECO:0000313" key="1">
    <source>
        <dbReference type="EMBL" id="MFC4652442.1"/>
    </source>
</evidence>
<dbReference type="Proteomes" id="UP001595987">
    <property type="component" value="Unassembled WGS sequence"/>
</dbReference>